<dbReference type="PANTHER" id="PTHR12606">
    <property type="entry name" value="SENTRIN/SUMO-SPECIFIC PROTEASE"/>
    <property type="match status" value="1"/>
</dbReference>
<keyword evidence="3" id="KW-0378">Hydrolase</keyword>
<dbReference type="Proteomes" id="UP000195489">
    <property type="component" value="Chromosome 14"/>
</dbReference>
<protein>
    <submittedName>
        <fullName evidence="8">Sentrin-specific protease 1, putative</fullName>
    </submittedName>
</protein>
<name>A0A1D3S4J7_PLACU</name>
<keyword evidence="5" id="KW-0175">Coiled coil</keyword>
<dbReference type="GO" id="GO:0005634">
    <property type="term" value="C:nucleus"/>
    <property type="evidence" value="ECO:0007669"/>
    <property type="project" value="TreeGrafter"/>
</dbReference>
<feature type="compositionally biased region" description="Low complexity" evidence="6">
    <location>
        <begin position="60"/>
        <end position="69"/>
    </location>
</feature>
<evidence type="ECO:0000256" key="5">
    <source>
        <dbReference type="SAM" id="Coils"/>
    </source>
</evidence>
<dbReference type="GO" id="GO:0006508">
    <property type="term" value="P:proteolysis"/>
    <property type="evidence" value="ECO:0007669"/>
    <property type="project" value="UniProtKB-KW"/>
</dbReference>
<accession>A0A1D3S4J7</accession>
<dbReference type="AlphaFoldDB" id="A0A1D3S4J7"/>
<feature type="compositionally biased region" description="Basic residues" evidence="6">
    <location>
        <begin position="48"/>
        <end position="58"/>
    </location>
</feature>
<gene>
    <name evidence="8" type="primary">SENP1</name>
    <name evidence="8" type="ORF">PCHCB_000472600</name>
</gene>
<comment type="similarity">
    <text evidence="1">Belongs to the peptidase C48 family.</text>
</comment>
<proteinExistence type="inferred from homology"/>
<feature type="compositionally biased region" description="Basic and acidic residues" evidence="6">
    <location>
        <begin position="187"/>
        <end position="226"/>
    </location>
</feature>
<dbReference type="PROSITE" id="PS50600">
    <property type="entry name" value="ULP_PROTEASE"/>
    <property type="match status" value="1"/>
</dbReference>
<evidence type="ECO:0000313" key="9">
    <source>
        <dbReference type="Proteomes" id="UP000195489"/>
    </source>
</evidence>
<dbReference type="Pfam" id="PF02902">
    <property type="entry name" value="Peptidase_C48"/>
    <property type="match status" value="1"/>
</dbReference>
<feature type="region of interest" description="Disordered" evidence="6">
    <location>
        <begin position="576"/>
        <end position="596"/>
    </location>
</feature>
<feature type="region of interest" description="Disordered" evidence="6">
    <location>
        <begin position="187"/>
        <end position="235"/>
    </location>
</feature>
<dbReference type="Gene3D" id="3.40.395.10">
    <property type="entry name" value="Adenoviral Proteinase, Chain A"/>
    <property type="match status" value="1"/>
</dbReference>
<dbReference type="PANTHER" id="PTHR12606:SF153">
    <property type="entry name" value="ULP1 PROTEASE FAMILY, CARBOXY-TERMINAL DOMAIN PROTEIN"/>
    <property type="match status" value="1"/>
</dbReference>
<evidence type="ECO:0000256" key="2">
    <source>
        <dbReference type="ARBA" id="ARBA00022670"/>
    </source>
</evidence>
<keyword evidence="2 8" id="KW-0645">Protease</keyword>
<dbReference type="GO" id="GO:0016926">
    <property type="term" value="P:protein desumoylation"/>
    <property type="evidence" value="ECO:0007669"/>
    <property type="project" value="TreeGrafter"/>
</dbReference>
<dbReference type="InterPro" id="IPR038765">
    <property type="entry name" value="Papain-like_cys_pep_sf"/>
</dbReference>
<evidence type="ECO:0000256" key="6">
    <source>
        <dbReference type="SAM" id="MobiDB-lite"/>
    </source>
</evidence>
<dbReference type="EMBL" id="LT608166">
    <property type="protein sequence ID" value="SCN63454.1"/>
    <property type="molecule type" value="Genomic_DNA"/>
</dbReference>
<evidence type="ECO:0000256" key="3">
    <source>
        <dbReference type="ARBA" id="ARBA00022801"/>
    </source>
</evidence>
<feature type="compositionally biased region" description="Basic residues" evidence="6">
    <location>
        <begin position="1"/>
        <end position="20"/>
    </location>
</feature>
<evidence type="ECO:0000313" key="8">
    <source>
        <dbReference type="EMBL" id="SCN63454.1"/>
    </source>
</evidence>
<dbReference type="InterPro" id="IPR003653">
    <property type="entry name" value="Peptidase_C48_C"/>
</dbReference>
<evidence type="ECO:0000259" key="7">
    <source>
        <dbReference type="PROSITE" id="PS50600"/>
    </source>
</evidence>
<keyword evidence="4" id="KW-0788">Thiol protease</keyword>
<evidence type="ECO:0000256" key="4">
    <source>
        <dbReference type="ARBA" id="ARBA00022807"/>
    </source>
</evidence>
<dbReference type="GO" id="GO:0016929">
    <property type="term" value="F:deSUMOylase activity"/>
    <property type="evidence" value="ECO:0007669"/>
    <property type="project" value="TreeGrafter"/>
</dbReference>
<dbReference type="SUPFAM" id="SSF54001">
    <property type="entry name" value="Cysteine proteinases"/>
    <property type="match status" value="1"/>
</dbReference>
<reference evidence="8 9" key="1">
    <citation type="submission" date="2016-08" db="EMBL/GenBank/DDBJ databases">
        <authorList>
            <consortium name="Pathogen Informatics"/>
        </authorList>
    </citation>
    <scope>NUCLEOTIDE SEQUENCE [LARGE SCALE GENOMIC DNA]</scope>
    <source>
        <strain evidence="8 9">CB</strain>
    </source>
</reference>
<feature type="region of interest" description="Disordered" evidence="6">
    <location>
        <begin position="1"/>
        <end position="72"/>
    </location>
</feature>
<feature type="compositionally biased region" description="Basic and acidic residues" evidence="6">
    <location>
        <begin position="35"/>
        <end position="47"/>
    </location>
</feature>
<feature type="domain" description="Ubiquitin-like protease family profile" evidence="7">
    <location>
        <begin position="763"/>
        <end position="941"/>
    </location>
</feature>
<organism evidence="8 9">
    <name type="scientific">Plasmodium chabaudi chabaudi</name>
    <dbReference type="NCBI Taxonomy" id="31271"/>
    <lineage>
        <taxon>Eukaryota</taxon>
        <taxon>Sar</taxon>
        <taxon>Alveolata</taxon>
        <taxon>Apicomplexa</taxon>
        <taxon>Aconoidasida</taxon>
        <taxon>Haemosporida</taxon>
        <taxon>Plasmodiidae</taxon>
        <taxon>Plasmodium</taxon>
        <taxon>Plasmodium (Vinckeia)</taxon>
    </lineage>
</organism>
<evidence type="ECO:0000256" key="1">
    <source>
        <dbReference type="ARBA" id="ARBA00005234"/>
    </source>
</evidence>
<sequence>MVHDKSHRHHHHRSSKHASRHSIAESGKRIANYYSEKKSRDKYEHTIRSSHREHHSKHTNINNENNNNNKNEEPTGLLWNCMKTLYSSVSSVVKNKIFTNDSIGDNNSRHDRNSISDKHRLIDKKLKKYKEKDLNRSKYAPSLISNDKYSVDTYHKNESIISAKIKEHYKKKYEKYAEKYAEKHAEKHAEKYAEKHADKHAEKHADKHSEKHSEKNVDKYKDRDGESVSQKRKKRSDFTYDFSENEIKNLFMSSNDLVDYPYHQSIENNLTKIDENNNLSFKNNINDAVHKGIDIVAKYADSKSTISNHNILKENNLSFSTTNNALENFQLHAPDLKNKNILNEPIEKKQNEIHIPTVKEEKLDGLSINNKFENKHVDNLYDSTFAPKSSIQHTPFETLQLHEQNEHAKISKTEKEEENKIKIDISKASYSEKASIITGAQSTETNIMHGLLTEHRIKNKDIDHSKTKSNIIGEKEKDDKYERETNKSVKSYLAEQMSTITLTEKEKTIKDSQKLDEKKSIATNKSYNQSAFLDSLFYSKQNIDDDVILISDIKPNNSIIDEKIDYQKEEPFERTFDNNNKKESSLMSKQNEDLGEQPVSSYIKNNEYMKQMRNQYKSLMRVIDTYIDDNINGEGLNNSFISKNQNEKSTLNNDKTDETITNNSFSKCNDTIKIVDDINLGNEDKYVILKYDEDSLIEALEKLRIDKQKESENKNKKENKYEKINKIDKNIFFKCRKKNYYDEAILILNKKSDNNVLIEKFNVPLMYSQIKCLIDSRWLNDEIINFYLSMLQEYNEAGIKSGVAYLPKMFTFSTFFFQSLNFNGSYNYSKVARWTKRKKIDILEYDLILIPLHVSGNHWTLGAINIKDKQIKLYDSLNMPNRKFFEYMKRYIVDEVKDKKQINIDISPWTYNPSGLPEEGIPCQENGYDCGVFTCMFAKCLTFNRDFDFSQSDIKEIRLKMVYEISQGHLVF</sequence>
<feature type="coiled-coil region" evidence="5">
    <location>
        <begin position="697"/>
        <end position="727"/>
    </location>
</feature>